<accession>L0DNC8</accession>
<protein>
    <submittedName>
        <fullName evidence="1">Uncharacterized protein</fullName>
    </submittedName>
</protein>
<gene>
    <name evidence="1" type="ordered locus">Sinac_6688</name>
</gene>
<dbReference type="AlphaFoldDB" id="L0DNC8"/>
<dbReference type="Proteomes" id="UP000010798">
    <property type="component" value="Chromosome"/>
</dbReference>
<dbReference type="HOGENOM" id="CLU_1395478_0_0_0"/>
<dbReference type="KEGG" id="saci:Sinac_6688"/>
<organism evidence="1 2">
    <name type="scientific">Singulisphaera acidiphila (strain ATCC BAA-1392 / DSM 18658 / VKM B-2454 / MOB10)</name>
    <dbReference type="NCBI Taxonomy" id="886293"/>
    <lineage>
        <taxon>Bacteria</taxon>
        <taxon>Pseudomonadati</taxon>
        <taxon>Planctomycetota</taxon>
        <taxon>Planctomycetia</taxon>
        <taxon>Isosphaerales</taxon>
        <taxon>Isosphaeraceae</taxon>
        <taxon>Singulisphaera</taxon>
    </lineage>
</organism>
<sequence length="195" mass="21503">MHYFRKHPANRTLDASCGQRGERLDHFLPLVEPIRGTLPDRRIAAAIDDKGLANTHISLNTVNLQRRPGSVASHVSLRLINHMTSGSAELQRRSPCLGRQEDVKAIFGHSHRMSLGRVGGPRVVLTAIRESNDRGHPCSRERSGVPLRPSLRVHQALVDYDPLSFLKCECLRIGKGGTRRPSGPTVEVECDSLAG</sequence>
<name>L0DNC8_SINAD</name>
<evidence type="ECO:0000313" key="1">
    <source>
        <dbReference type="EMBL" id="AGA30762.1"/>
    </source>
</evidence>
<evidence type="ECO:0000313" key="2">
    <source>
        <dbReference type="Proteomes" id="UP000010798"/>
    </source>
</evidence>
<reference evidence="1 2" key="1">
    <citation type="submission" date="2012-02" db="EMBL/GenBank/DDBJ databases">
        <title>Complete sequence of chromosome of Singulisphaera acidiphila DSM 18658.</title>
        <authorList>
            <consortium name="US DOE Joint Genome Institute (JGI-PGF)"/>
            <person name="Lucas S."/>
            <person name="Copeland A."/>
            <person name="Lapidus A."/>
            <person name="Glavina del Rio T."/>
            <person name="Dalin E."/>
            <person name="Tice H."/>
            <person name="Bruce D."/>
            <person name="Goodwin L."/>
            <person name="Pitluck S."/>
            <person name="Peters L."/>
            <person name="Ovchinnikova G."/>
            <person name="Chertkov O."/>
            <person name="Kyrpides N."/>
            <person name="Mavromatis K."/>
            <person name="Ivanova N."/>
            <person name="Brettin T."/>
            <person name="Detter J.C."/>
            <person name="Han C."/>
            <person name="Larimer F."/>
            <person name="Land M."/>
            <person name="Hauser L."/>
            <person name="Markowitz V."/>
            <person name="Cheng J.-F."/>
            <person name="Hugenholtz P."/>
            <person name="Woyke T."/>
            <person name="Wu D."/>
            <person name="Tindall B."/>
            <person name="Pomrenke H."/>
            <person name="Brambilla E."/>
            <person name="Klenk H.-P."/>
            <person name="Eisen J.A."/>
        </authorList>
    </citation>
    <scope>NUCLEOTIDE SEQUENCE [LARGE SCALE GENOMIC DNA]</scope>
    <source>
        <strain evidence="2">ATCC BAA-1392 / DSM 18658 / VKM B-2454 / MOB10</strain>
    </source>
</reference>
<keyword evidence="2" id="KW-1185">Reference proteome</keyword>
<dbReference type="EMBL" id="CP003364">
    <property type="protein sequence ID" value="AGA30762.1"/>
    <property type="molecule type" value="Genomic_DNA"/>
</dbReference>
<proteinExistence type="predicted"/>